<name>A0AAD7RY43_9TELE</name>
<dbReference type="Proteomes" id="UP001221898">
    <property type="component" value="Unassembled WGS sequence"/>
</dbReference>
<evidence type="ECO:0000313" key="2">
    <source>
        <dbReference type="Proteomes" id="UP001221898"/>
    </source>
</evidence>
<dbReference type="AlphaFoldDB" id="A0AAD7RY43"/>
<reference evidence="1" key="1">
    <citation type="journal article" date="2023" name="Science">
        <title>Genome structures resolve the early diversification of teleost fishes.</title>
        <authorList>
            <person name="Parey E."/>
            <person name="Louis A."/>
            <person name="Montfort J."/>
            <person name="Bouchez O."/>
            <person name="Roques C."/>
            <person name="Iampietro C."/>
            <person name="Lluch J."/>
            <person name="Castinel A."/>
            <person name="Donnadieu C."/>
            <person name="Desvignes T."/>
            <person name="Floi Bucao C."/>
            <person name="Jouanno E."/>
            <person name="Wen M."/>
            <person name="Mejri S."/>
            <person name="Dirks R."/>
            <person name="Jansen H."/>
            <person name="Henkel C."/>
            <person name="Chen W.J."/>
            <person name="Zahm M."/>
            <person name="Cabau C."/>
            <person name="Klopp C."/>
            <person name="Thompson A.W."/>
            <person name="Robinson-Rechavi M."/>
            <person name="Braasch I."/>
            <person name="Lecointre G."/>
            <person name="Bobe J."/>
            <person name="Postlethwait J.H."/>
            <person name="Berthelot C."/>
            <person name="Roest Crollius H."/>
            <person name="Guiguen Y."/>
        </authorList>
    </citation>
    <scope>NUCLEOTIDE SEQUENCE</scope>
    <source>
        <strain evidence="1">NC1722</strain>
    </source>
</reference>
<sequence length="107" mass="11768">MFCGTSDPAADKWQFMTVPGCVVAGVCQASHGPLSCPAIGEALRAEIEGPQARIKRNPLRSRVGVLKNTMCLRRLDTDIILLRSYRARSSYKKKTRGVDYAALRTKA</sequence>
<dbReference type="EMBL" id="JAINUG010000161">
    <property type="protein sequence ID" value="KAJ8391131.1"/>
    <property type="molecule type" value="Genomic_DNA"/>
</dbReference>
<proteinExistence type="predicted"/>
<organism evidence="1 2">
    <name type="scientific">Aldrovandia affinis</name>
    <dbReference type="NCBI Taxonomy" id="143900"/>
    <lineage>
        <taxon>Eukaryota</taxon>
        <taxon>Metazoa</taxon>
        <taxon>Chordata</taxon>
        <taxon>Craniata</taxon>
        <taxon>Vertebrata</taxon>
        <taxon>Euteleostomi</taxon>
        <taxon>Actinopterygii</taxon>
        <taxon>Neopterygii</taxon>
        <taxon>Teleostei</taxon>
        <taxon>Notacanthiformes</taxon>
        <taxon>Halosauridae</taxon>
        <taxon>Aldrovandia</taxon>
    </lineage>
</organism>
<accession>A0AAD7RY43</accession>
<evidence type="ECO:0000313" key="1">
    <source>
        <dbReference type="EMBL" id="KAJ8391131.1"/>
    </source>
</evidence>
<keyword evidence="2" id="KW-1185">Reference proteome</keyword>
<protein>
    <submittedName>
        <fullName evidence="1">Uncharacterized protein</fullName>
    </submittedName>
</protein>
<gene>
    <name evidence="1" type="ORF">AAFF_G00095600</name>
</gene>
<comment type="caution">
    <text evidence="1">The sequence shown here is derived from an EMBL/GenBank/DDBJ whole genome shotgun (WGS) entry which is preliminary data.</text>
</comment>